<gene>
    <name evidence="1" type="ORF">ABIF63_006137</name>
</gene>
<reference evidence="1 2" key="1">
    <citation type="submission" date="2024-06" db="EMBL/GenBank/DDBJ databases">
        <title>Genomic Encyclopedia of Type Strains, Phase V (KMG-V): Genome sequencing to study the core and pangenomes of soil and plant-associated prokaryotes.</title>
        <authorList>
            <person name="Whitman W."/>
        </authorList>
    </citation>
    <scope>NUCLEOTIDE SEQUENCE [LARGE SCALE GENOMIC DNA]</scope>
    <source>
        <strain evidence="1 2">USDA 160</strain>
    </source>
</reference>
<sequence>MPIRSRRNKRRYSAQITPEAVALFREGLRERDEYKLKDIRIDLAAALGRSKFSACPLDSKPRSLIGCDREPTDVVLGLRAQLLKEIRDHQ</sequence>
<proteinExistence type="predicted"/>
<organism evidence="1 2">
    <name type="scientific">Bradyrhizobium japonicum</name>
    <dbReference type="NCBI Taxonomy" id="375"/>
    <lineage>
        <taxon>Bacteria</taxon>
        <taxon>Pseudomonadati</taxon>
        <taxon>Pseudomonadota</taxon>
        <taxon>Alphaproteobacteria</taxon>
        <taxon>Hyphomicrobiales</taxon>
        <taxon>Nitrobacteraceae</taxon>
        <taxon>Bradyrhizobium</taxon>
    </lineage>
</organism>
<evidence type="ECO:0000313" key="2">
    <source>
        <dbReference type="Proteomes" id="UP001549291"/>
    </source>
</evidence>
<dbReference type="Proteomes" id="UP001549291">
    <property type="component" value="Unassembled WGS sequence"/>
</dbReference>
<dbReference type="EMBL" id="JBEPTQ010000002">
    <property type="protein sequence ID" value="MET4722031.1"/>
    <property type="molecule type" value="Genomic_DNA"/>
</dbReference>
<keyword evidence="2" id="KW-1185">Reference proteome</keyword>
<comment type="caution">
    <text evidence="1">The sequence shown here is derived from an EMBL/GenBank/DDBJ whole genome shotgun (WGS) entry which is preliminary data.</text>
</comment>
<accession>A0ABV2RYP2</accession>
<evidence type="ECO:0000313" key="1">
    <source>
        <dbReference type="EMBL" id="MET4722031.1"/>
    </source>
</evidence>
<name>A0ABV2RYP2_BRAJP</name>
<protein>
    <submittedName>
        <fullName evidence="1">Uncharacterized protein</fullName>
    </submittedName>
</protein>